<accession>A0A0F9X939</accession>
<sequence length="181" mass="19371">MMGERCGTCDSTLMKFGGYGKQCGVCGHPWMPRIDPKPPAATESDTSGGGEKKCELGCILEAPHTGTSCRGSFDPHNVGVLRAKAKADAKAATEERGEPEKPIQLETDVVKRIVHFRSLKKDWDSYGAEPIPDAVADLALVVVQRMAGGVHEITWAGPTNDEGIQLDTKSGMGIEVSRYGN</sequence>
<name>A0A0F9X939_9ZZZZ</name>
<evidence type="ECO:0000313" key="1">
    <source>
        <dbReference type="EMBL" id="KKN88138.1"/>
    </source>
</evidence>
<dbReference type="AlphaFoldDB" id="A0A0F9X939"/>
<proteinExistence type="predicted"/>
<organism evidence="1">
    <name type="scientific">marine sediment metagenome</name>
    <dbReference type="NCBI Taxonomy" id="412755"/>
    <lineage>
        <taxon>unclassified sequences</taxon>
        <taxon>metagenomes</taxon>
        <taxon>ecological metagenomes</taxon>
    </lineage>
</organism>
<gene>
    <name evidence="1" type="ORF">LCGC14_0252100</name>
</gene>
<dbReference type="EMBL" id="LAZR01000131">
    <property type="protein sequence ID" value="KKN88138.1"/>
    <property type="molecule type" value="Genomic_DNA"/>
</dbReference>
<comment type="caution">
    <text evidence="1">The sequence shown here is derived from an EMBL/GenBank/DDBJ whole genome shotgun (WGS) entry which is preliminary data.</text>
</comment>
<reference evidence="1" key="1">
    <citation type="journal article" date="2015" name="Nature">
        <title>Complex archaea that bridge the gap between prokaryotes and eukaryotes.</title>
        <authorList>
            <person name="Spang A."/>
            <person name="Saw J.H."/>
            <person name="Jorgensen S.L."/>
            <person name="Zaremba-Niedzwiedzka K."/>
            <person name="Martijn J."/>
            <person name="Lind A.E."/>
            <person name="van Eijk R."/>
            <person name="Schleper C."/>
            <person name="Guy L."/>
            <person name="Ettema T.J."/>
        </authorList>
    </citation>
    <scope>NUCLEOTIDE SEQUENCE</scope>
</reference>
<protein>
    <submittedName>
        <fullName evidence="1">Uncharacterized protein</fullName>
    </submittedName>
</protein>